<feature type="compositionally biased region" description="Low complexity" evidence="1">
    <location>
        <begin position="794"/>
        <end position="808"/>
    </location>
</feature>
<feature type="compositionally biased region" description="Low complexity" evidence="1">
    <location>
        <begin position="356"/>
        <end position="380"/>
    </location>
</feature>
<feature type="compositionally biased region" description="Basic and acidic residues" evidence="1">
    <location>
        <begin position="1000"/>
        <end position="1012"/>
    </location>
</feature>
<dbReference type="CDD" id="cd17716">
    <property type="entry name" value="BRCT_microcephalin_rpt1"/>
    <property type="match status" value="1"/>
</dbReference>
<feature type="compositionally biased region" description="Polar residues" evidence="1">
    <location>
        <begin position="251"/>
        <end position="261"/>
    </location>
</feature>
<gene>
    <name evidence="3" type="ORF">D9611_004034</name>
</gene>
<feature type="compositionally biased region" description="Basic residues" evidence="1">
    <location>
        <begin position="26"/>
        <end position="35"/>
    </location>
</feature>
<dbReference type="Pfam" id="PF00533">
    <property type="entry name" value="BRCT"/>
    <property type="match status" value="1"/>
</dbReference>
<proteinExistence type="predicted"/>
<evidence type="ECO:0000313" key="3">
    <source>
        <dbReference type="EMBL" id="KAF5317114.1"/>
    </source>
</evidence>
<sequence length="1275" mass="135397">MEGRSTRSRVTLSDEILRVSQESPLKKARSTKRARTNTNSTTSSTEPAASNGQGPEDDDPLLLSPQKVVGQSLEEEKKGKRSASPPPQDEYSELSPPAMGRELKRLKTDAENLDAVPARTSRADARGTHSRNLSDSNAAPPKRSVRQASRLGSQKPNSTGHGPASSPPPDPVTGRAQSVPIFPASASLPQIDLRHPPPSPTRSRSRSPSKESTPRLRMQPLPVLKAAPSLESIPDEMNVDSPTTPVPIETPQASAPENNATEPVEVPAEERVLEPASPKVTFSGEVRFKEAETPITAVANVDAFGFSPLTPVPDTPHPTKFQATQSRLREVAALELVPKEDPPPVPQAASQPPPKASLLPRSSSSNLRQAGKPKQPAPAANGTEKLKADKPTPSTSQEPTKARNAYDVLMRKATYHQATSSSKAKLTKVAAPVLNAESSKAGSSKTAVGRIKAGMKPKARKVERKAPALVPIPVDEEESAEDVQQAGRPTDDVVDIEKDRPEEIKPLESQKPDPPLEPAVPPNPEPSPTNMDVEPSAPEQPDPEPPIEQFASTQVAVNVNVDLEIEVEKPQPTAEPTPLPQAEAASPNAQESPITPPPDVTAATETGPAVDPVPTHDIEMGEVALADTQAEPEVPKLAAPAPEEKRRPGRQSKLPRLPSALPTHARATRASSTAKNKKDVKAPEPPKPKPVPRKAKPIQRSVSGSTIPPVVKPPVQDSQLQAAEAEDDHYEMVTNSAPPSPVKRVIPSPVRQSPRLKTMSSPGMKTPIASPSKSRIPVKRTHSPSPSKPSKLVRSASLFSRASSESRFTGNGSLSTLSSALEKLRAPAPSRPNTSLGFNRDLADDEDCVVPPKSQVQDDSNVGKKSLDQSKGKPAPLGRTTTLGAQGFLSKGKQPVASGSKQMKQSTLFFPRAGAGAGAGPGMAGRVKPLFGVGHGRAPKASRNPGLATVIGSPVKGGKAPAMEEEEEPETGPLQTSVSGTAEDEASPFLDTTVPTATVDKGKGRQRDEFSTRRASAISHSLSESLNTFRAEVANGKGLMGPPPVPANLSARSTGSNGSPGSTAGETSSSPPGRRSTRIAAVAATQALTTASKKANEPEKPVVNEALKFLKDCVIYVDVKTDDSEEAGSLFVEMLEGVGAKILQRVGQTCTHIVYKNGLQSTINRYKLLRDPKPLVVGIAWVVDCVEQLKKVDEAEYLIDLEEVSLLTNPSKRRRSLLPKLISRHLEDIDMSDPQGGGREESNDGDVSMESASSIALDDLPPLERARRRQSMLPS</sequence>
<name>A0A8H5EYJ4_9AGAR</name>
<feature type="compositionally biased region" description="Polar residues" evidence="1">
    <location>
        <begin position="1050"/>
        <end position="1066"/>
    </location>
</feature>
<dbReference type="InterPro" id="IPR001357">
    <property type="entry name" value="BRCT_dom"/>
</dbReference>
<feature type="compositionally biased region" description="Basic residues" evidence="1">
    <location>
        <begin position="453"/>
        <end position="463"/>
    </location>
</feature>
<feature type="compositionally biased region" description="Basic residues" evidence="1">
    <location>
        <begin position="1266"/>
        <end position="1275"/>
    </location>
</feature>
<feature type="compositionally biased region" description="Pro residues" evidence="1">
    <location>
        <begin position="343"/>
        <end position="355"/>
    </location>
</feature>
<dbReference type="Gene3D" id="3.40.50.10190">
    <property type="entry name" value="BRCT domain"/>
    <property type="match status" value="1"/>
</dbReference>
<dbReference type="EMBL" id="JAACJK010000219">
    <property type="protein sequence ID" value="KAF5317114.1"/>
    <property type="molecule type" value="Genomic_DNA"/>
</dbReference>
<evidence type="ECO:0000259" key="2">
    <source>
        <dbReference type="PROSITE" id="PS50172"/>
    </source>
</evidence>
<accession>A0A8H5EYJ4</accession>
<keyword evidence="4" id="KW-1185">Reference proteome</keyword>
<feature type="region of interest" description="Disordered" evidence="1">
    <location>
        <begin position="1"/>
        <end position="269"/>
    </location>
</feature>
<reference evidence="3 4" key="1">
    <citation type="journal article" date="2020" name="ISME J.">
        <title>Uncovering the hidden diversity of litter-decomposition mechanisms in mushroom-forming fungi.</title>
        <authorList>
            <person name="Floudas D."/>
            <person name="Bentzer J."/>
            <person name="Ahren D."/>
            <person name="Johansson T."/>
            <person name="Persson P."/>
            <person name="Tunlid A."/>
        </authorList>
    </citation>
    <scope>NUCLEOTIDE SEQUENCE [LARGE SCALE GENOMIC DNA]</scope>
    <source>
        <strain evidence="3 4">CBS 175.51</strain>
    </source>
</reference>
<comment type="caution">
    <text evidence="3">The sequence shown here is derived from an EMBL/GenBank/DDBJ whole genome shotgun (WGS) entry which is preliminary data.</text>
</comment>
<feature type="compositionally biased region" description="Polar residues" evidence="1">
    <location>
        <begin position="437"/>
        <end position="446"/>
    </location>
</feature>
<feature type="compositionally biased region" description="Basic and acidic residues" evidence="1">
    <location>
        <begin position="101"/>
        <end position="110"/>
    </location>
</feature>
<feature type="compositionally biased region" description="Pro residues" evidence="1">
    <location>
        <begin position="512"/>
        <end position="527"/>
    </location>
</feature>
<dbReference type="SUPFAM" id="SSF52113">
    <property type="entry name" value="BRCT domain"/>
    <property type="match status" value="1"/>
</dbReference>
<evidence type="ECO:0000313" key="4">
    <source>
        <dbReference type="Proteomes" id="UP000541558"/>
    </source>
</evidence>
<organism evidence="3 4">
    <name type="scientific">Ephemerocybe angulata</name>
    <dbReference type="NCBI Taxonomy" id="980116"/>
    <lineage>
        <taxon>Eukaryota</taxon>
        <taxon>Fungi</taxon>
        <taxon>Dikarya</taxon>
        <taxon>Basidiomycota</taxon>
        <taxon>Agaricomycotina</taxon>
        <taxon>Agaricomycetes</taxon>
        <taxon>Agaricomycetidae</taxon>
        <taxon>Agaricales</taxon>
        <taxon>Agaricineae</taxon>
        <taxon>Psathyrellaceae</taxon>
        <taxon>Ephemerocybe</taxon>
    </lineage>
</organism>
<feature type="region of interest" description="Disordered" evidence="1">
    <location>
        <begin position="437"/>
        <end position="903"/>
    </location>
</feature>
<feature type="compositionally biased region" description="Basic and acidic residues" evidence="1">
    <location>
        <begin position="489"/>
        <end position="511"/>
    </location>
</feature>
<dbReference type="PROSITE" id="PS50172">
    <property type="entry name" value="BRCT"/>
    <property type="match status" value="1"/>
</dbReference>
<feature type="domain" description="BRCT" evidence="2">
    <location>
        <begin position="1105"/>
        <end position="1199"/>
    </location>
</feature>
<feature type="region of interest" description="Disordered" evidence="1">
    <location>
        <begin position="309"/>
        <end position="409"/>
    </location>
</feature>
<feature type="compositionally biased region" description="Basic and acidic residues" evidence="1">
    <location>
        <begin position="676"/>
        <end position="687"/>
    </location>
</feature>
<feature type="region of interest" description="Disordered" evidence="1">
    <location>
        <begin position="1035"/>
        <end position="1076"/>
    </location>
</feature>
<feature type="compositionally biased region" description="Basic and acidic residues" evidence="1">
    <location>
        <begin position="861"/>
        <end position="871"/>
    </location>
</feature>
<protein>
    <recommendedName>
        <fullName evidence="2">BRCT domain-containing protein</fullName>
    </recommendedName>
</protein>
<feature type="region of interest" description="Disordered" evidence="1">
    <location>
        <begin position="1229"/>
        <end position="1275"/>
    </location>
</feature>
<feature type="compositionally biased region" description="Polar residues" evidence="1">
    <location>
        <begin position="758"/>
        <end position="773"/>
    </location>
</feature>
<feature type="compositionally biased region" description="Basic and acidic residues" evidence="1">
    <location>
        <begin position="327"/>
        <end position="342"/>
    </location>
</feature>
<feature type="region of interest" description="Disordered" evidence="1">
    <location>
        <begin position="935"/>
        <end position="1020"/>
    </location>
</feature>
<dbReference type="InterPro" id="IPR036420">
    <property type="entry name" value="BRCT_dom_sf"/>
</dbReference>
<dbReference type="OrthoDB" id="2384350at2759"/>
<feature type="compositionally biased region" description="Low complexity" evidence="1">
    <location>
        <begin position="1067"/>
        <end position="1076"/>
    </location>
</feature>
<feature type="compositionally biased region" description="Polar residues" evidence="1">
    <location>
        <begin position="146"/>
        <end position="160"/>
    </location>
</feature>
<dbReference type="SMART" id="SM00292">
    <property type="entry name" value="BRCT"/>
    <property type="match status" value="1"/>
</dbReference>
<dbReference type="AlphaFoldDB" id="A0A8H5EYJ4"/>
<feature type="compositionally biased region" description="Low complexity" evidence="1">
    <location>
        <begin position="36"/>
        <end position="51"/>
    </location>
</feature>
<dbReference type="Proteomes" id="UP000541558">
    <property type="component" value="Unassembled WGS sequence"/>
</dbReference>
<feature type="compositionally biased region" description="Polar residues" evidence="1">
    <location>
        <begin position="809"/>
        <end position="819"/>
    </location>
</feature>
<evidence type="ECO:0000256" key="1">
    <source>
        <dbReference type="SAM" id="MobiDB-lite"/>
    </source>
</evidence>